<name>A0A8S1K5K5_9CILI</name>
<dbReference type="EMBL" id="CAJJDN010000004">
    <property type="protein sequence ID" value="CAD8049991.1"/>
    <property type="molecule type" value="Genomic_DNA"/>
</dbReference>
<reference evidence="1" key="1">
    <citation type="submission" date="2021-01" db="EMBL/GenBank/DDBJ databases">
        <authorList>
            <consortium name="Genoscope - CEA"/>
            <person name="William W."/>
        </authorList>
    </citation>
    <scope>NUCLEOTIDE SEQUENCE</scope>
</reference>
<accession>A0A8S1K5K5</accession>
<dbReference type="Proteomes" id="UP000692954">
    <property type="component" value="Unassembled WGS sequence"/>
</dbReference>
<protein>
    <submittedName>
        <fullName evidence="1">Uncharacterized protein</fullName>
    </submittedName>
</protein>
<organism evidence="1 2">
    <name type="scientific">Paramecium sonneborni</name>
    <dbReference type="NCBI Taxonomy" id="65129"/>
    <lineage>
        <taxon>Eukaryota</taxon>
        <taxon>Sar</taxon>
        <taxon>Alveolata</taxon>
        <taxon>Ciliophora</taxon>
        <taxon>Intramacronucleata</taxon>
        <taxon>Oligohymenophorea</taxon>
        <taxon>Peniculida</taxon>
        <taxon>Parameciidae</taxon>
        <taxon>Paramecium</taxon>
    </lineage>
</organism>
<evidence type="ECO:0000313" key="2">
    <source>
        <dbReference type="Proteomes" id="UP000692954"/>
    </source>
</evidence>
<evidence type="ECO:0000313" key="1">
    <source>
        <dbReference type="EMBL" id="CAD8049991.1"/>
    </source>
</evidence>
<sequence>MNDRLIELYKMSGRQDSFQLNNSNSSQDDDFMPQFSAKIKRHNSVQRIKDNTLRMQEMSEKYSRATTSYVEKVILISEIDQNYQENQNKLWCKINNLAINQKKL</sequence>
<comment type="caution">
    <text evidence="1">The sequence shown here is derived from an EMBL/GenBank/DDBJ whole genome shotgun (WGS) entry which is preliminary data.</text>
</comment>
<dbReference type="OrthoDB" id="10255013at2759"/>
<dbReference type="AlphaFoldDB" id="A0A8S1K5K5"/>
<gene>
    <name evidence="1" type="ORF">PSON_ATCC_30995.1.T0040418</name>
</gene>
<keyword evidence="2" id="KW-1185">Reference proteome</keyword>
<proteinExistence type="predicted"/>